<keyword evidence="2" id="KW-1185">Reference proteome</keyword>
<protein>
    <submittedName>
        <fullName evidence="1">Uncharacterized protein</fullName>
    </submittedName>
</protein>
<name>A0A316HYA9_9SPHI</name>
<evidence type="ECO:0000313" key="1">
    <source>
        <dbReference type="EMBL" id="PWK80042.1"/>
    </source>
</evidence>
<reference evidence="1 2" key="1">
    <citation type="submission" date="2018-05" db="EMBL/GenBank/DDBJ databases">
        <title>Genomic Encyclopedia of Archaeal and Bacterial Type Strains, Phase II (KMG-II): from individual species to whole genera.</title>
        <authorList>
            <person name="Goeker M."/>
        </authorList>
    </citation>
    <scope>NUCLEOTIDE SEQUENCE [LARGE SCALE GENOMIC DNA]</scope>
    <source>
        <strain evidence="1 2">DSM 19975</strain>
    </source>
</reference>
<dbReference type="Proteomes" id="UP000245678">
    <property type="component" value="Unassembled WGS sequence"/>
</dbReference>
<proteinExistence type="predicted"/>
<gene>
    <name evidence="1" type="ORF">LX99_00506</name>
</gene>
<evidence type="ECO:0000313" key="2">
    <source>
        <dbReference type="Proteomes" id="UP000245678"/>
    </source>
</evidence>
<accession>A0A316HYA9</accession>
<comment type="caution">
    <text evidence="1">The sequence shown here is derived from an EMBL/GenBank/DDBJ whole genome shotgun (WGS) entry which is preliminary data.</text>
</comment>
<dbReference type="AlphaFoldDB" id="A0A316HYA9"/>
<organism evidence="1 2">
    <name type="scientific">Mucilaginibacter oryzae</name>
    <dbReference type="NCBI Taxonomy" id="468058"/>
    <lineage>
        <taxon>Bacteria</taxon>
        <taxon>Pseudomonadati</taxon>
        <taxon>Bacteroidota</taxon>
        <taxon>Sphingobacteriia</taxon>
        <taxon>Sphingobacteriales</taxon>
        <taxon>Sphingobacteriaceae</taxon>
        <taxon>Mucilaginibacter</taxon>
    </lineage>
</organism>
<dbReference type="EMBL" id="QGHA01000001">
    <property type="protein sequence ID" value="PWK80042.1"/>
    <property type="molecule type" value="Genomic_DNA"/>
</dbReference>
<sequence length="72" mass="8400">MIYFCFGDDGYARHRNIVFNQWFADLDTSVEKYNSVIPYEDGKVYGALLVVKENPLKKLIVDSFNSFLNELK</sequence>